<evidence type="ECO:0000313" key="2">
    <source>
        <dbReference type="Proteomes" id="UP000663881"/>
    </source>
</evidence>
<organism evidence="1 2">
    <name type="scientific">Adineta steineri</name>
    <dbReference type="NCBI Taxonomy" id="433720"/>
    <lineage>
        <taxon>Eukaryota</taxon>
        <taxon>Metazoa</taxon>
        <taxon>Spiralia</taxon>
        <taxon>Gnathifera</taxon>
        <taxon>Rotifera</taxon>
        <taxon>Eurotatoria</taxon>
        <taxon>Bdelloidea</taxon>
        <taxon>Adinetida</taxon>
        <taxon>Adinetidae</taxon>
        <taxon>Adineta</taxon>
    </lineage>
</organism>
<dbReference type="EMBL" id="CAJOAY010035832">
    <property type="protein sequence ID" value="CAF4453626.1"/>
    <property type="molecule type" value="Genomic_DNA"/>
</dbReference>
<reference evidence="1" key="1">
    <citation type="submission" date="2021-02" db="EMBL/GenBank/DDBJ databases">
        <authorList>
            <person name="Nowell W R."/>
        </authorList>
    </citation>
    <scope>NUCLEOTIDE SEQUENCE</scope>
</reference>
<comment type="caution">
    <text evidence="1">The sequence shown here is derived from an EMBL/GenBank/DDBJ whole genome shotgun (WGS) entry which is preliminary data.</text>
</comment>
<dbReference type="AlphaFoldDB" id="A0A820SBH9"/>
<accession>A0A820SBH9</accession>
<name>A0A820SBH9_9BILA</name>
<evidence type="ECO:0000313" key="1">
    <source>
        <dbReference type="EMBL" id="CAF4453626.1"/>
    </source>
</evidence>
<sequence length="128" mass="15097">RQTMTDYSINLQKTLKRNYFQPFQHNNEQQILTPLKIRRCDQSTTIPCIHVEDNHEHLQTDHILPTKTVIQNEKNNPVQLDLTIIDHQQSNDQLRTEQRNVSVMPIVEKRKPNRSPSPILIKVLKIES</sequence>
<proteinExistence type="predicted"/>
<protein>
    <submittedName>
        <fullName evidence="1">Uncharacterized protein</fullName>
    </submittedName>
</protein>
<dbReference type="Proteomes" id="UP000663881">
    <property type="component" value="Unassembled WGS sequence"/>
</dbReference>
<feature type="non-terminal residue" evidence="1">
    <location>
        <position position="1"/>
    </location>
</feature>
<feature type="non-terminal residue" evidence="1">
    <location>
        <position position="128"/>
    </location>
</feature>
<gene>
    <name evidence="1" type="ORF">OKA104_LOCUS54298</name>
</gene>